<evidence type="ECO:0000313" key="4">
    <source>
        <dbReference type="Proteomes" id="UP000220158"/>
    </source>
</evidence>
<evidence type="ECO:0000256" key="1">
    <source>
        <dbReference type="SAM" id="Phobius"/>
    </source>
</evidence>
<keyword evidence="1" id="KW-0472">Membrane</keyword>
<keyword evidence="1" id="KW-0812">Transmembrane</keyword>
<dbReference type="Proteomes" id="UP000220158">
    <property type="component" value="Chromosome 3"/>
</dbReference>
<dbReference type="RefSeq" id="XP_028531568.1">
    <property type="nucleotide sequence ID" value="XM_028680031.1"/>
</dbReference>
<dbReference type="AlphaFoldDB" id="A0A1J1H1W5"/>
<protein>
    <submittedName>
        <fullName evidence="3">Methyltransferase, putative</fullName>
    </submittedName>
</protein>
<keyword evidence="4" id="KW-1185">Reference proteome</keyword>
<gene>
    <name evidence="3" type="ORF">PRELSG_0304300</name>
</gene>
<evidence type="ECO:0000259" key="2">
    <source>
        <dbReference type="Pfam" id="PF08241"/>
    </source>
</evidence>
<dbReference type="InterPro" id="IPR013216">
    <property type="entry name" value="Methyltransf_11"/>
</dbReference>
<reference evidence="3 4" key="1">
    <citation type="submission" date="2015-04" db="EMBL/GenBank/DDBJ databases">
        <authorList>
            <consortium name="Pathogen Informatics"/>
        </authorList>
    </citation>
    <scope>NUCLEOTIDE SEQUENCE [LARGE SCALE GENOMIC DNA]</scope>
    <source>
        <strain evidence="3 4">SGS1</strain>
    </source>
</reference>
<feature type="transmembrane region" description="Helical" evidence="1">
    <location>
        <begin position="10"/>
        <end position="29"/>
    </location>
</feature>
<accession>A0A1J1H1W5</accession>
<name>A0A1J1H1W5_PLARL</name>
<proteinExistence type="predicted"/>
<dbReference type="SUPFAM" id="SSF53335">
    <property type="entry name" value="S-adenosyl-L-methionine-dependent methyltransferases"/>
    <property type="match status" value="1"/>
</dbReference>
<dbReference type="GO" id="GO:0008757">
    <property type="term" value="F:S-adenosylmethionine-dependent methyltransferase activity"/>
    <property type="evidence" value="ECO:0007669"/>
    <property type="project" value="InterPro"/>
</dbReference>
<dbReference type="InterPro" id="IPR052356">
    <property type="entry name" value="Thiol_S-MT"/>
</dbReference>
<dbReference type="PANTHER" id="PTHR45036:SF1">
    <property type="entry name" value="METHYLTRANSFERASE LIKE 7A"/>
    <property type="match status" value="1"/>
</dbReference>
<dbReference type="GeneID" id="39734651"/>
<dbReference type="InterPro" id="IPR029063">
    <property type="entry name" value="SAM-dependent_MTases_sf"/>
</dbReference>
<dbReference type="GO" id="GO:0032259">
    <property type="term" value="P:methylation"/>
    <property type="evidence" value="ECO:0007669"/>
    <property type="project" value="UniProtKB-KW"/>
</dbReference>
<keyword evidence="3" id="KW-0808">Transferase</keyword>
<feature type="domain" description="Methyltransferase type 11" evidence="2">
    <location>
        <begin position="87"/>
        <end position="183"/>
    </location>
</feature>
<organism evidence="3 4">
    <name type="scientific">Plasmodium relictum</name>
    <dbReference type="NCBI Taxonomy" id="85471"/>
    <lineage>
        <taxon>Eukaryota</taxon>
        <taxon>Sar</taxon>
        <taxon>Alveolata</taxon>
        <taxon>Apicomplexa</taxon>
        <taxon>Aconoidasida</taxon>
        <taxon>Haemosporida</taxon>
        <taxon>Plasmodiidae</taxon>
        <taxon>Plasmodium</taxon>
        <taxon>Plasmodium (Haemamoeba)</taxon>
    </lineage>
</organism>
<evidence type="ECO:0000313" key="3">
    <source>
        <dbReference type="EMBL" id="CRG98558.1"/>
    </source>
</evidence>
<sequence length="312" mass="36647">MFTFSSFKKLLLGVTVANGGVIFGCFYIYKKNRPLNDIVDNPTENFRIKIFDALAKNYDEKNDFIEKITSINKYKKKNFRKARGVVLEIGAGSGRNFSFLNKIDALVCVEKSENMCEELKKKVEKIKPPYPVYIINNDIKNNIFNPEVFDSIISSFTLCSLEYLDESLKNVYQAMKNNGKFYLVERGIIYNKLIRYILEKLNLYPNQKIPWEYGYYENRNPLDILKKNNFSIVFKLVKNAGSIYVLIAKKYISSDIQNEINNNQEMKKLNFDIQDKMNEKKEIEKTKQKNIHINSIISDPQKISIYYYYKNN</sequence>
<dbReference type="KEGG" id="prel:PRELSG_0304300"/>
<keyword evidence="3" id="KW-0489">Methyltransferase</keyword>
<dbReference type="OrthoDB" id="416496at2759"/>
<keyword evidence="1" id="KW-1133">Transmembrane helix</keyword>
<dbReference type="VEuPathDB" id="PlasmoDB:PRELSG_0304300"/>
<dbReference type="PANTHER" id="PTHR45036">
    <property type="entry name" value="METHYLTRANSFERASE LIKE 7B"/>
    <property type="match status" value="1"/>
</dbReference>
<dbReference type="OMA" id="MCLEMKR"/>
<dbReference type="Pfam" id="PF08241">
    <property type="entry name" value="Methyltransf_11"/>
    <property type="match status" value="1"/>
</dbReference>
<dbReference type="CDD" id="cd02440">
    <property type="entry name" value="AdoMet_MTases"/>
    <property type="match status" value="1"/>
</dbReference>
<dbReference type="EMBL" id="LN835298">
    <property type="protein sequence ID" value="CRG98558.1"/>
    <property type="molecule type" value="Genomic_DNA"/>
</dbReference>
<dbReference type="Gene3D" id="3.40.50.150">
    <property type="entry name" value="Vaccinia Virus protein VP39"/>
    <property type="match status" value="1"/>
</dbReference>